<reference evidence="2 3" key="1">
    <citation type="submission" date="2011-08" db="EMBL/GenBank/DDBJ databases">
        <title>The Genome Sequence of Clostridium citroniae WAL-17108.</title>
        <authorList>
            <consortium name="The Broad Institute Genome Sequencing Platform"/>
            <person name="Earl A."/>
            <person name="Ward D."/>
            <person name="Feldgarden M."/>
            <person name="Gevers D."/>
            <person name="Finegold S.M."/>
            <person name="Summanen P.H."/>
            <person name="Molitoris D.R."/>
            <person name="Vaisanen M.L."/>
            <person name="Daigneault M."/>
            <person name="Allen-Vercoe E."/>
            <person name="Young S.K."/>
            <person name="Zeng Q."/>
            <person name="Gargeya S."/>
            <person name="Fitzgerald M."/>
            <person name="Haas B."/>
            <person name="Abouelleil A."/>
            <person name="Alvarado L."/>
            <person name="Arachchi H.M."/>
            <person name="Berlin A."/>
            <person name="Brown A."/>
            <person name="Chapman S.B."/>
            <person name="Chen Z."/>
            <person name="Dunbar C."/>
            <person name="Freedman E."/>
            <person name="Gearin G."/>
            <person name="Gellesch M."/>
            <person name="Goldberg J."/>
            <person name="Griggs A."/>
            <person name="Gujja S."/>
            <person name="Heiman D."/>
            <person name="Howarth C."/>
            <person name="Larson L."/>
            <person name="Lui A."/>
            <person name="MacDonald P.J.P."/>
            <person name="Montmayeur A."/>
            <person name="Murphy C."/>
            <person name="Neiman D."/>
            <person name="Pearson M."/>
            <person name="Priest M."/>
            <person name="Roberts A."/>
            <person name="Saif S."/>
            <person name="Shea T."/>
            <person name="Shenoy N."/>
            <person name="Sisk P."/>
            <person name="Stolte C."/>
            <person name="Sykes S."/>
            <person name="Wortman J."/>
            <person name="Nusbaum C."/>
            <person name="Birren B."/>
        </authorList>
    </citation>
    <scope>NUCLEOTIDE SEQUENCE [LARGE SCALE GENOMIC DNA]</scope>
    <source>
        <strain evidence="2 3">WAL-17108</strain>
    </source>
</reference>
<dbReference type="HOGENOM" id="CLU_1719156_0_0_9"/>
<feature type="transmembrane region" description="Helical" evidence="1">
    <location>
        <begin position="12"/>
        <end position="31"/>
    </location>
</feature>
<accession>G5HC98</accession>
<keyword evidence="1" id="KW-0812">Transmembrane</keyword>
<keyword evidence="1" id="KW-0472">Membrane</keyword>
<evidence type="ECO:0000256" key="1">
    <source>
        <dbReference type="SAM" id="Phobius"/>
    </source>
</evidence>
<dbReference type="AlphaFoldDB" id="G5HC98"/>
<feature type="transmembrane region" description="Helical" evidence="1">
    <location>
        <begin position="81"/>
        <end position="105"/>
    </location>
</feature>
<dbReference type="EMBL" id="ADLJ01000002">
    <property type="protein sequence ID" value="EHF00978.1"/>
    <property type="molecule type" value="Genomic_DNA"/>
</dbReference>
<sequence length="152" mass="16621">MKKRFCNLSCYSKVIIILTIILTVVNIVLIVKGKSIEASLQGSTGVVFDQASQTVSDFTDEYPTQSSSEMKSLIPSLKDTAFKIITIVVTLILFVVGGLICRFFIDPIKKLAVGLWEMASADGWVPILATIYDGISLCFLAKTITDILSVIH</sequence>
<protein>
    <submittedName>
        <fullName evidence="2">Uncharacterized protein</fullName>
    </submittedName>
</protein>
<name>G5HC98_9FIRM</name>
<dbReference type="Proteomes" id="UP000003763">
    <property type="component" value="Unassembled WGS sequence"/>
</dbReference>
<evidence type="ECO:0000313" key="2">
    <source>
        <dbReference type="EMBL" id="EHF00978.1"/>
    </source>
</evidence>
<organism evidence="2 3">
    <name type="scientific">[Clostridium] citroniae WAL-17108</name>
    <dbReference type="NCBI Taxonomy" id="742733"/>
    <lineage>
        <taxon>Bacteria</taxon>
        <taxon>Bacillati</taxon>
        <taxon>Bacillota</taxon>
        <taxon>Clostridia</taxon>
        <taxon>Lachnospirales</taxon>
        <taxon>Lachnospiraceae</taxon>
        <taxon>Enterocloster</taxon>
    </lineage>
</organism>
<comment type="caution">
    <text evidence="2">The sequence shown here is derived from an EMBL/GenBank/DDBJ whole genome shotgun (WGS) entry which is preliminary data.</text>
</comment>
<proteinExistence type="predicted"/>
<dbReference type="RefSeq" id="WP_007858294.1">
    <property type="nucleotide sequence ID" value="NZ_JH376420.1"/>
</dbReference>
<evidence type="ECO:0000313" key="3">
    <source>
        <dbReference type="Proteomes" id="UP000003763"/>
    </source>
</evidence>
<keyword evidence="1" id="KW-1133">Transmembrane helix</keyword>
<gene>
    <name evidence="2" type="ORF">HMPREF9469_00210</name>
</gene>